<keyword evidence="2" id="KW-1185">Reference proteome</keyword>
<organism evidence="1 2">
    <name type="scientific">Polynucleobacter campilacus</name>
    <dbReference type="NCBI Taxonomy" id="1743163"/>
    <lineage>
        <taxon>Bacteria</taxon>
        <taxon>Pseudomonadati</taxon>
        <taxon>Pseudomonadota</taxon>
        <taxon>Betaproteobacteria</taxon>
        <taxon>Burkholderiales</taxon>
        <taxon>Burkholderiaceae</taxon>
        <taxon>Polynucleobacter</taxon>
    </lineage>
</organism>
<dbReference type="RefSeq" id="WP_088525535.1">
    <property type="nucleotide sequence ID" value="NZ_NGUP01000003.1"/>
</dbReference>
<gene>
    <name evidence="1" type="ORF">CBI31_06240</name>
</gene>
<dbReference type="GO" id="GO:0003677">
    <property type="term" value="F:DNA binding"/>
    <property type="evidence" value="ECO:0007669"/>
    <property type="project" value="InterPro"/>
</dbReference>
<comment type="caution">
    <text evidence="1">The sequence shown here is derived from an EMBL/GenBank/DDBJ whole genome shotgun (WGS) entry which is preliminary data.</text>
</comment>
<dbReference type="OrthoDB" id="9132798at2"/>
<dbReference type="EMBL" id="NGUP01000003">
    <property type="protein sequence ID" value="OWS69932.1"/>
    <property type="molecule type" value="Genomic_DNA"/>
</dbReference>
<dbReference type="Gene3D" id="1.10.260.40">
    <property type="entry name" value="lambda repressor-like DNA-binding domains"/>
    <property type="match status" value="1"/>
</dbReference>
<dbReference type="CDD" id="cd00093">
    <property type="entry name" value="HTH_XRE"/>
    <property type="match status" value="1"/>
</dbReference>
<evidence type="ECO:0008006" key="3">
    <source>
        <dbReference type="Google" id="ProtNLM"/>
    </source>
</evidence>
<reference evidence="1 2" key="1">
    <citation type="submission" date="2017-05" db="EMBL/GenBank/DDBJ databases">
        <title>Genome of Polynucleobacter sp. MWH-Feld-100.</title>
        <authorList>
            <person name="Hahn M.W."/>
        </authorList>
    </citation>
    <scope>NUCLEOTIDE SEQUENCE [LARGE SCALE GENOMIC DNA]</scope>
    <source>
        <strain evidence="1 2">MWH-Feld-100</strain>
    </source>
</reference>
<evidence type="ECO:0000313" key="1">
    <source>
        <dbReference type="EMBL" id="OWS69932.1"/>
    </source>
</evidence>
<dbReference type="Proteomes" id="UP000197528">
    <property type="component" value="Unassembled WGS sequence"/>
</dbReference>
<accession>A0A254Q385</accession>
<sequence length="105" mass="11641">MSPVDIRSAKQIGKLLRSSREAQRANLQHISKQCGLSVAQLVHIENGNLFAFESNLEKIMSYSNVYAQALNVDLNAMSQAPSIMPTRYVVAPVDSHIPPFLMKKS</sequence>
<evidence type="ECO:0000313" key="2">
    <source>
        <dbReference type="Proteomes" id="UP000197528"/>
    </source>
</evidence>
<protein>
    <recommendedName>
        <fullName evidence="3">HTH cro/C1-type domain-containing protein</fullName>
    </recommendedName>
</protein>
<dbReference type="InterPro" id="IPR010982">
    <property type="entry name" value="Lambda_DNA-bd_dom_sf"/>
</dbReference>
<name>A0A254Q385_9BURK</name>
<dbReference type="SUPFAM" id="SSF47413">
    <property type="entry name" value="lambda repressor-like DNA-binding domains"/>
    <property type="match status" value="1"/>
</dbReference>
<proteinExistence type="predicted"/>
<dbReference type="InterPro" id="IPR001387">
    <property type="entry name" value="Cro/C1-type_HTH"/>
</dbReference>
<dbReference type="AlphaFoldDB" id="A0A254Q385"/>